<dbReference type="RefSeq" id="WP_290261468.1">
    <property type="nucleotide sequence ID" value="NZ_JAUFQG010000004.1"/>
</dbReference>
<evidence type="ECO:0000256" key="1">
    <source>
        <dbReference type="SAM" id="MobiDB-lite"/>
    </source>
</evidence>
<dbReference type="PANTHER" id="PTHR38690">
    <property type="entry name" value="PROTEASE-RELATED"/>
    <property type="match status" value="1"/>
</dbReference>
<evidence type="ECO:0000313" key="4">
    <source>
        <dbReference type="EMBL" id="MFC4363559.1"/>
    </source>
</evidence>
<reference evidence="5" key="1">
    <citation type="journal article" date="2019" name="Int. J. Syst. Evol. Microbiol.">
        <title>The Global Catalogue of Microorganisms (GCM) 10K type strain sequencing project: providing services to taxonomists for standard genome sequencing and annotation.</title>
        <authorList>
            <consortium name="The Broad Institute Genomics Platform"/>
            <consortium name="The Broad Institute Genome Sequencing Center for Infectious Disease"/>
            <person name="Wu L."/>
            <person name="Ma J."/>
        </authorList>
    </citation>
    <scope>NUCLEOTIDE SEQUENCE [LARGE SCALE GENOMIC DNA]</scope>
    <source>
        <strain evidence="5">CECT 8570</strain>
    </source>
</reference>
<name>A0ABV8V6R5_9GAMM</name>
<keyword evidence="2" id="KW-0472">Membrane</keyword>
<feature type="compositionally biased region" description="Low complexity" evidence="1">
    <location>
        <begin position="1387"/>
        <end position="1405"/>
    </location>
</feature>
<feature type="domain" description="YhdP central" evidence="3">
    <location>
        <begin position="12"/>
        <end position="1352"/>
    </location>
</feature>
<accession>A0ABV8V6R5</accession>
<dbReference type="InterPro" id="IPR011836">
    <property type="entry name" value="YhdP"/>
</dbReference>
<proteinExistence type="predicted"/>
<gene>
    <name evidence="4" type="ORF">ACFOX3_14685</name>
</gene>
<keyword evidence="2" id="KW-1133">Transmembrane helix</keyword>
<protein>
    <submittedName>
        <fullName evidence="4">YhdP family protein</fullName>
    </submittedName>
</protein>
<evidence type="ECO:0000259" key="3">
    <source>
        <dbReference type="Pfam" id="PF13116"/>
    </source>
</evidence>
<comment type="caution">
    <text evidence="4">The sequence shown here is derived from an EMBL/GenBank/DDBJ whole genome shotgun (WGS) entry which is preliminary data.</text>
</comment>
<sequence length="1418" mass="155202">MKKLGSFLAITIGHFWRLIALLLILCALLVQLGRMATPMVADYREPLIDYLTDKLGMAVAIQSLDARWESLLPVLALEGLVISTPNGKVVLEVESALAEVDLIDSVIDRQLRFSDVEFLGVRSNFVENATGAFSLEGLSTNTSAAKDSAVTPYTLDNLRDVFLIGKQVNLIDLKTRIRLDSGHELEVTVNRILLEHGNNRHRLSATIQLEDKPEAISLTMEGSGDPFDISEFGSKAYLRVDNFPTEKLLALVARRYWQSLPEGRWRREGQASIEAWLTLAPDKGLNWLGRVSLSGLPFELKGHQVPFRSIDAEIVGDADFDGNWLLQLQNINMQWGDTEHPPFTMQIQSSTNKLMSINADRLVLQHWHKWLSDSQLLAPALVDVFDELAPAGSLENVHLSWPQQNPSDFLLQTNLTKVSAQAWRGAPTVTGVDGYLETTKSSGFVDLDSRQGFSMHYTTVYENAMAYDSANGQVAWWLRPEEQTLYVNSGPIRLAGDDGNATGFLYINAPIQREDHTLELLLQIGIENSAAQYHKKYVPFVVSENLRQWLDVAVQEGDVRQGGFIFHGFIAGALARMPSVQLWLDIENAALDYSSPWPAVSEVSAELVLDTSHLLVNASSGRIYDSILQQAKVELITQESGSSNLLIDGRLAGPLADGQKLLAESPLADITNHTFANWQMAGDFAANLALNVPMTKNSDELDFDVQVEIGKGELALPFINLSAKDLTGGIRISRQNAIAINSLKGTLWNQPLSVRSALNDSKNFLEISLAARADIADLVTWAGFSSVKQVSGISNYAVAIDVPWGAQQNLNTPVNIGVSSDLIGLAVNLPTPLNKASDQKLPFALDIPLTQESVRVTARAGNVADSILLWSKVDQRFAFDRGAVQLFGKARLPEQPMLRLGAGFERFDLNAWLSAFDGQWSGIRKPIEASYSIDDGNETAVDERASEVENEAYLPLYIVLNAEQLVLAGEHEIGETHLEGIKSADRWAFSLQNERLAGTLDLPLAADSSLDLSLKVLRLPLWAAQEAPVQEGAPVVAVELSSVDKEALALEQAELVWQRVKSLPKIHAAIASLYVKEKNIGQLTFDSYIQQDTWHIDNITGALFGLSVAGWPTNEASGASEAIGTTGTIGTAMTSGASLSWNHGNNESVFTGQVKAGDLGAVMEAFDTKKLIESNRATFNANLAWRGDPYGVKLESLRGDIDFQVKDGRFMRADASASNALMRLMGIFNFDTWIRRLQLDFSDVYASGMAYDEVKGALEFDRGLVQFNTPVSVKTPSSKMQMEGQVNLVDNTIDTKLTVNLPVLDNLTFIAAVSAGLPVAAGVFVASRLFEKQFDKMTSVNYRVVGALDNPSMQFKQVADNPKKAGSAQTESPQEPAVGDPTTALDSSTSSEQSSSSQRSTNQENFGHSEEDKPILDN</sequence>
<evidence type="ECO:0000313" key="5">
    <source>
        <dbReference type="Proteomes" id="UP001595840"/>
    </source>
</evidence>
<dbReference type="EMBL" id="JBHSCX010000020">
    <property type="protein sequence ID" value="MFC4363559.1"/>
    <property type="molecule type" value="Genomic_DNA"/>
</dbReference>
<keyword evidence="5" id="KW-1185">Reference proteome</keyword>
<evidence type="ECO:0000256" key="2">
    <source>
        <dbReference type="SAM" id="Phobius"/>
    </source>
</evidence>
<keyword evidence="2" id="KW-0812">Transmembrane</keyword>
<dbReference type="Proteomes" id="UP001595840">
    <property type="component" value="Unassembled WGS sequence"/>
</dbReference>
<dbReference type="PANTHER" id="PTHR38690:SF1">
    <property type="entry name" value="PROTEASE"/>
    <property type="match status" value="1"/>
</dbReference>
<dbReference type="InterPro" id="IPR025263">
    <property type="entry name" value="YhdP_central"/>
</dbReference>
<feature type="region of interest" description="Disordered" evidence="1">
    <location>
        <begin position="1358"/>
        <end position="1418"/>
    </location>
</feature>
<organism evidence="4 5">
    <name type="scientific">Simiduia curdlanivorans</name>
    <dbReference type="NCBI Taxonomy" id="1492769"/>
    <lineage>
        <taxon>Bacteria</taxon>
        <taxon>Pseudomonadati</taxon>
        <taxon>Pseudomonadota</taxon>
        <taxon>Gammaproteobacteria</taxon>
        <taxon>Cellvibrionales</taxon>
        <taxon>Cellvibrionaceae</taxon>
        <taxon>Simiduia</taxon>
    </lineage>
</organism>
<feature type="compositionally biased region" description="Basic and acidic residues" evidence="1">
    <location>
        <begin position="1407"/>
        <end position="1418"/>
    </location>
</feature>
<dbReference type="Pfam" id="PF13116">
    <property type="entry name" value="YhdP"/>
    <property type="match status" value="1"/>
</dbReference>
<feature type="transmembrane region" description="Helical" evidence="2">
    <location>
        <begin position="1307"/>
        <end position="1330"/>
    </location>
</feature>